<gene>
    <name evidence="13" type="ORF">HY3_10195</name>
</gene>
<dbReference type="Proteomes" id="UP000249123">
    <property type="component" value="Unassembled WGS sequence"/>
</dbReference>
<feature type="domain" description="Alpha glucuronidase N-terminal" evidence="10">
    <location>
        <begin position="31"/>
        <end position="147"/>
    </location>
</feature>
<organism evidence="13 14">
    <name type="scientific">Hyphomonas pacifica</name>
    <dbReference type="NCBI Taxonomy" id="1280941"/>
    <lineage>
        <taxon>Bacteria</taxon>
        <taxon>Pseudomonadati</taxon>
        <taxon>Pseudomonadota</taxon>
        <taxon>Alphaproteobacteria</taxon>
        <taxon>Hyphomonadales</taxon>
        <taxon>Hyphomonadaceae</taxon>
        <taxon>Hyphomonas</taxon>
    </lineage>
</organism>
<evidence type="ECO:0000256" key="4">
    <source>
        <dbReference type="ARBA" id="ARBA00023277"/>
    </source>
</evidence>
<dbReference type="InterPro" id="IPR037054">
    <property type="entry name" value="A-glucoronidase_C_sf"/>
</dbReference>
<dbReference type="Gene3D" id="3.90.1330.10">
    <property type="entry name" value="Alpha-glucuronidase, C-terminal domain"/>
    <property type="match status" value="1"/>
</dbReference>
<evidence type="ECO:0000256" key="9">
    <source>
        <dbReference type="RuleBase" id="RU361198"/>
    </source>
</evidence>
<dbReference type="AlphaFoldDB" id="A0A062TVL6"/>
<evidence type="ECO:0000313" key="14">
    <source>
        <dbReference type="Proteomes" id="UP000249123"/>
    </source>
</evidence>
<comment type="subunit">
    <text evidence="9">Homodimer.</text>
</comment>
<comment type="catalytic activity">
    <reaction evidence="7 9">
        <text>Hydrolysis of (1-&gt;2)-alpha-D-(4-O-methyl)glucuronosyl links in the main chain of hardwood xylans.</text>
        <dbReference type="EC" id="3.2.1.131"/>
    </reaction>
</comment>
<evidence type="ECO:0000256" key="6">
    <source>
        <dbReference type="ARBA" id="ARBA00023326"/>
    </source>
</evidence>
<keyword evidence="2 8" id="KW-0858">Xylan degradation</keyword>
<dbReference type="GO" id="GO:0033939">
    <property type="term" value="F:xylan alpha-1,2-glucuronosidase activity"/>
    <property type="evidence" value="ECO:0007669"/>
    <property type="project" value="UniProtKB-EC"/>
</dbReference>
<dbReference type="PIRSF" id="PIRSF029900">
    <property type="entry name" value="Alpha-glucuronds"/>
    <property type="match status" value="1"/>
</dbReference>
<evidence type="ECO:0000259" key="12">
    <source>
        <dbReference type="Pfam" id="PF07488"/>
    </source>
</evidence>
<evidence type="ECO:0000256" key="1">
    <source>
        <dbReference type="ARBA" id="ARBA00008833"/>
    </source>
</evidence>
<dbReference type="Pfam" id="PF03648">
    <property type="entry name" value="Glyco_hydro_67N"/>
    <property type="match status" value="1"/>
</dbReference>
<evidence type="ECO:0000256" key="7">
    <source>
        <dbReference type="ARBA" id="ARBA00052795"/>
    </source>
</evidence>
<dbReference type="Pfam" id="PF07488">
    <property type="entry name" value="Glyco_hydro_67M"/>
    <property type="match status" value="1"/>
</dbReference>
<comment type="similarity">
    <text evidence="1 8 9">Belongs to the glycosyl hydrolase 67 family.</text>
</comment>
<reference evidence="13 14" key="1">
    <citation type="submission" date="2013-04" db="EMBL/GenBank/DDBJ databases">
        <title>Hyphomonas sp. T24B3 Genome Sequencing.</title>
        <authorList>
            <person name="Lai Q."/>
            <person name="Shao Z."/>
        </authorList>
    </citation>
    <scope>NUCLEOTIDE SEQUENCE [LARGE SCALE GENOMIC DNA]</scope>
    <source>
        <strain evidence="13 14">T24B3</strain>
    </source>
</reference>
<keyword evidence="6 9" id="KW-0624">Polysaccharide degradation</keyword>
<dbReference type="GO" id="GO:0046559">
    <property type="term" value="F:alpha-glucuronidase activity"/>
    <property type="evidence" value="ECO:0007669"/>
    <property type="project" value="InterPro"/>
</dbReference>
<dbReference type="InterPro" id="IPR011100">
    <property type="entry name" value="Glyco_hydro_67_cat"/>
</dbReference>
<evidence type="ECO:0000256" key="8">
    <source>
        <dbReference type="PIRNR" id="PIRNR029900"/>
    </source>
</evidence>
<keyword evidence="5 8" id="KW-0326">Glycosidase</keyword>
<comment type="caution">
    <text evidence="13">The sequence shown here is derived from an EMBL/GenBank/DDBJ whole genome shotgun (WGS) entry which is preliminary data.</text>
</comment>
<dbReference type="EC" id="3.2.1.131" evidence="9"/>
<dbReference type="GO" id="GO:2000886">
    <property type="term" value="P:glucuronoxylan catabolic process"/>
    <property type="evidence" value="ECO:0007669"/>
    <property type="project" value="UniProtKB-ARBA"/>
</dbReference>
<dbReference type="InterPro" id="IPR011395">
    <property type="entry name" value="Glyco_hydro_67_aGlcAse"/>
</dbReference>
<dbReference type="STRING" id="1280941.HY2_10095"/>
<dbReference type="SUPFAM" id="SSF55545">
    <property type="entry name" value="beta-N-acetylhexosaminidase-like domain"/>
    <property type="match status" value="1"/>
</dbReference>
<dbReference type="PANTHER" id="PTHR39207:SF1">
    <property type="entry name" value="ALPHA-GLUCURONIDASE A"/>
    <property type="match status" value="1"/>
</dbReference>
<dbReference type="InterPro" id="IPR017853">
    <property type="entry name" value="GH"/>
</dbReference>
<evidence type="ECO:0000313" key="13">
    <source>
        <dbReference type="EMBL" id="RAN34670.1"/>
    </source>
</evidence>
<keyword evidence="3 8" id="KW-0378">Hydrolase</keyword>
<dbReference type="InterPro" id="IPR029018">
    <property type="entry name" value="Hex-like_dom2"/>
</dbReference>
<dbReference type="FunFam" id="3.20.20.80:FF:000096">
    <property type="entry name" value="Xylan alpha-1,2-glucuronidase"/>
    <property type="match status" value="1"/>
</dbReference>
<dbReference type="PANTHER" id="PTHR39207">
    <property type="entry name" value="ALPHA-GLUCURONIDASE A"/>
    <property type="match status" value="1"/>
</dbReference>
<evidence type="ECO:0000256" key="2">
    <source>
        <dbReference type="ARBA" id="ARBA00022651"/>
    </source>
</evidence>
<dbReference type="EMBL" id="AWFB01000009">
    <property type="protein sequence ID" value="RAN34670.1"/>
    <property type="molecule type" value="Genomic_DNA"/>
</dbReference>
<dbReference type="eggNOG" id="COG3661">
    <property type="taxonomic scope" value="Bacteria"/>
</dbReference>
<dbReference type="Gene3D" id="3.30.379.10">
    <property type="entry name" value="Chitobiase/beta-hexosaminidase domain 2-like"/>
    <property type="match status" value="1"/>
</dbReference>
<keyword evidence="14" id="KW-1185">Reference proteome</keyword>
<dbReference type="SUPFAM" id="SSF51445">
    <property type="entry name" value="(Trans)glycosidases"/>
    <property type="match status" value="1"/>
</dbReference>
<accession>A0A062TVL6</accession>
<name>A0A062TVL6_9PROT</name>
<dbReference type="Gene3D" id="3.20.20.80">
    <property type="entry name" value="Glycosidases"/>
    <property type="match status" value="1"/>
</dbReference>
<proteinExistence type="inferred from homology"/>
<evidence type="ECO:0000259" key="10">
    <source>
        <dbReference type="Pfam" id="PF03648"/>
    </source>
</evidence>
<keyword evidence="4 9" id="KW-0119">Carbohydrate metabolism</keyword>
<evidence type="ECO:0000256" key="5">
    <source>
        <dbReference type="ARBA" id="ARBA00023295"/>
    </source>
</evidence>
<dbReference type="Pfam" id="PF07477">
    <property type="entry name" value="Glyco_hydro_67C"/>
    <property type="match status" value="1"/>
</dbReference>
<protein>
    <recommendedName>
        <fullName evidence="9">Xylan alpha-1,2-glucuronidase</fullName>
        <ecNumber evidence="9">3.2.1.131</ecNumber>
    </recommendedName>
</protein>
<dbReference type="InterPro" id="IPR011099">
    <property type="entry name" value="Glyco_hydro_67_C"/>
</dbReference>
<sequence>MKNFITHIAAAFCLLASSLFQQAVAEDGYELWLRYEKLEQVPKSAPRSVVAACSDLSPTLDAALSEILRASASILGTPLKQGDRISRHALVLTSEACGATLPNGTLPNADEVGTEGYVLQSTLINGKPVTLIAAQSDIGVLYGVFDYLRRMSSGEAIADLDVISRPKTQLRLLNHWDNLDRHVERGYSGQSIWDWHRLPGYVDPRYTDYARANASIGINGTSLTNVNSDATVLTPHYLEKVAAIADVLRPYGIKVYLTARFSAPIELDGLATADPLDPAVQTWWQAKTDEIYDYVPDFGGFLVKANSEGQPGPQDYGRSHAEGANMLAKAVAPHGGVVMWRAFVYSAEEPEDRVRQAYTEFVPLDGQFAENVLVQVKNGPLDFQPREPFHPLFGAMPETPLMIELQITKEYLGFSTHLAYLGTLWEEVLAADTKTKGDGTTVASVVDGETYDYAYTGMAGVSNIGTDRNWAGSIFDQANWYAFGRLAWNPDASAEDIAREWVKQTFSRKPEVVDEITDMMMKSREAVVDYMTPLGLTHLMGTGHHYGPAPWVDDLGRADWTPYYYHKATRGGIGFDRTETGSDAVDQYAGPVAQEWASLETVPDSLLLWFHHVPWDYEMQDGSTLWQSLVAHYARGITTVAEMQSEWASLKGEIDSERFNQVTDYLNIQHEEAQWWRDASIAYWQSINQLPLPAGEAPPPHDLDYYKSLSFPNAPGQGE</sequence>
<feature type="domain" description="Glycosyl hydrolase family 67 catalytic" evidence="12">
    <location>
        <begin position="152"/>
        <end position="470"/>
    </location>
</feature>
<dbReference type="GO" id="GO:0005576">
    <property type="term" value="C:extracellular region"/>
    <property type="evidence" value="ECO:0007669"/>
    <property type="project" value="InterPro"/>
</dbReference>
<evidence type="ECO:0000259" key="11">
    <source>
        <dbReference type="Pfam" id="PF07477"/>
    </source>
</evidence>
<feature type="domain" description="Glycosyl hydrolase family 67 C-terminal" evidence="11">
    <location>
        <begin position="472"/>
        <end position="695"/>
    </location>
</feature>
<dbReference type="InterPro" id="IPR005154">
    <property type="entry name" value="Glyco_hydro_67_aGlcAse_N"/>
</dbReference>
<evidence type="ECO:0000256" key="3">
    <source>
        <dbReference type="ARBA" id="ARBA00022801"/>
    </source>
</evidence>